<keyword evidence="3" id="KW-1185">Reference proteome</keyword>
<comment type="caution">
    <text evidence="2">The sequence shown here is derived from an EMBL/GenBank/DDBJ whole genome shotgun (WGS) entry which is preliminary data.</text>
</comment>
<proteinExistence type="predicted"/>
<evidence type="ECO:0000256" key="1">
    <source>
        <dbReference type="SAM" id="SignalP"/>
    </source>
</evidence>
<gene>
    <name evidence="2" type="ORF">H9Y04_01840</name>
</gene>
<organism evidence="2 3">
    <name type="scientific">Streptomyces polyasparticus</name>
    <dbReference type="NCBI Taxonomy" id="2767826"/>
    <lineage>
        <taxon>Bacteria</taxon>
        <taxon>Bacillati</taxon>
        <taxon>Actinomycetota</taxon>
        <taxon>Actinomycetes</taxon>
        <taxon>Kitasatosporales</taxon>
        <taxon>Streptomycetaceae</taxon>
        <taxon>Streptomyces</taxon>
    </lineage>
</organism>
<protein>
    <submittedName>
        <fullName evidence="2">SH3 domain-containing protein</fullName>
    </submittedName>
</protein>
<feature type="signal peptide" evidence="1">
    <location>
        <begin position="1"/>
        <end position="30"/>
    </location>
</feature>
<evidence type="ECO:0000313" key="2">
    <source>
        <dbReference type="EMBL" id="MBC9711313.1"/>
    </source>
</evidence>
<feature type="chain" id="PRO_5045675516" evidence="1">
    <location>
        <begin position="31"/>
        <end position="128"/>
    </location>
</feature>
<reference evidence="2 3" key="1">
    <citation type="submission" date="2020-08" db="EMBL/GenBank/DDBJ databases">
        <title>Genemic of Streptomyces polyaspartic.</title>
        <authorList>
            <person name="Liu W."/>
        </authorList>
    </citation>
    <scope>NUCLEOTIDE SEQUENCE [LARGE SCALE GENOMIC DNA]</scope>
    <source>
        <strain evidence="2 3">TRM66268-LWL</strain>
    </source>
</reference>
<keyword evidence="1" id="KW-0732">Signal</keyword>
<dbReference type="EMBL" id="JACTVJ010000001">
    <property type="protein sequence ID" value="MBC9711313.1"/>
    <property type="molecule type" value="Genomic_DNA"/>
</dbReference>
<evidence type="ECO:0000313" key="3">
    <source>
        <dbReference type="Proteomes" id="UP000642284"/>
    </source>
</evidence>
<name>A0ABR7SAC3_9ACTN</name>
<dbReference type="Proteomes" id="UP000642284">
    <property type="component" value="Unassembled WGS sequence"/>
</dbReference>
<accession>A0ABR7SAC3</accession>
<sequence>MSLRSTALRLGISTTLGALCLAGAAIPSYAQPSAQTSVHLLPADPGNNPPPSYLGRISARNGLLLRDAPTRGSRIVRTEPYGAIVHIFCKTRGENVQGNDRWYQLTDGTWAWGAAYYIDNIGPAPRWC</sequence>
<dbReference type="RefSeq" id="WP_187811799.1">
    <property type="nucleotide sequence ID" value="NZ_JACTVJ010000001.1"/>
</dbReference>